<protein>
    <submittedName>
        <fullName evidence="2">Integrase core domain-containing protein</fullName>
    </submittedName>
</protein>
<evidence type="ECO:0000313" key="3">
    <source>
        <dbReference type="Proteomes" id="UP001232001"/>
    </source>
</evidence>
<reference evidence="2 3" key="1">
    <citation type="submission" date="2023-04" db="EMBL/GenBank/DDBJ databases">
        <title>Tenacibaculum tangerinum sp. nov., isolated from sea tidal flat of South Korea.</title>
        <authorList>
            <person name="Lee S.H."/>
            <person name="Kim J.-J."/>
        </authorList>
    </citation>
    <scope>NUCLEOTIDE SEQUENCE [LARGE SCALE GENOMIC DNA]</scope>
    <source>
        <strain evidence="2 3">GRR-S3-23</strain>
    </source>
</reference>
<dbReference type="SUPFAM" id="SSF53098">
    <property type="entry name" value="Ribonuclease H-like"/>
    <property type="match status" value="1"/>
</dbReference>
<name>A0ABY8KZP0_9FLAO</name>
<proteinExistence type="predicted"/>
<evidence type="ECO:0000313" key="2">
    <source>
        <dbReference type="EMBL" id="WGH74481.1"/>
    </source>
</evidence>
<dbReference type="InterPro" id="IPR012337">
    <property type="entry name" value="RNaseH-like_sf"/>
</dbReference>
<dbReference type="InterPro" id="IPR036397">
    <property type="entry name" value="RNaseH_sf"/>
</dbReference>
<accession>A0ABY8KZP0</accession>
<dbReference type="PANTHER" id="PTHR46889">
    <property type="entry name" value="TRANSPOSASE INSF FOR INSERTION SEQUENCE IS3B-RELATED"/>
    <property type="match status" value="1"/>
</dbReference>
<feature type="domain" description="Integrase catalytic" evidence="1">
    <location>
        <begin position="1"/>
        <end position="121"/>
    </location>
</feature>
<dbReference type="InterPro" id="IPR001584">
    <property type="entry name" value="Integrase_cat-core"/>
</dbReference>
<keyword evidence="3" id="KW-1185">Reference proteome</keyword>
<dbReference type="Gene3D" id="3.30.420.10">
    <property type="entry name" value="Ribonuclease H-like superfamily/Ribonuclease H"/>
    <property type="match status" value="1"/>
</dbReference>
<organism evidence="2 3">
    <name type="scientific">Tenacibaculum tangerinum</name>
    <dbReference type="NCBI Taxonomy" id="3038772"/>
    <lineage>
        <taxon>Bacteria</taxon>
        <taxon>Pseudomonadati</taxon>
        <taxon>Bacteroidota</taxon>
        <taxon>Flavobacteriia</taxon>
        <taxon>Flavobacteriales</taxon>
        <taxon>Flavobacteriaceae</taxon>
        <taxon>Tenacibaculum</taxon>
    </lineage>
</organism>
<gene>
    <name evidence="2" type="ORF">P8625_10255</name>
</gene>
<dbReference type="PROSITE" id="PS50994">
    <property type="entry name" value="INTEGRASE"/>
    <property type="match status" value="1"/>
</dbReference>
<dbReference type="EMBL" id="CP122539">
    <property type="protein sequence ID" value="WGH74481.1"/>
    <property type="molecule type" value="Genomic_DNA"/>
</dbReference>
<dbReference type="Proteomes" id="UP001232001">
    <property type="component" value="Chromosome"/>
</dbReference>
<sequence length="129" mass="15598">MTTENTVYPTWIKARNTRAIENNLIFNSDKGVQYTSNKIVRLLNINTKVIQSMSRKGNCWYNALAESFFKTIKYEYLNQYQFENHLHLYQCIERYILWYNTERIHSALGYMTPLEMERKLTEYKYKQVA</sequence>
<dbReference type="Pfam" id="PF13683">
    <property type="entry name" value="rve_3"/>
    <property type="match status" value="1"/>
</dbReference>
<dbReference type="PANTHER" id="PTHR46889:SF4">
    <property type="entry name" value="TRANSPOSASE INSO FOR INSERTION SEQUENCE ELEMENT IS911B-RELATED"/>
    <property type="match status" value="1"/>
</dbReference>
<dbReference type="InterPro" id="IPR050900">
    <property type="entry name" value="Transposase_IS3/IS150/IS904"/>
</dbReference>
<evidence type="ECO:0000259" key="1">
    <source>
        <dbReference type="PROSITE" id="PS50994"/>
    </source>
</evidence>